<keyword evidence="5 7" id="KW-1133">Transmembrane helix</keyword>
<evidence type="ECO:0000256" key="1">
    <source>
        <dbReference type="ARBA" id="ARBA00004651"/>
    </source>
</evidence>
<comment type="subcellular location">
    <subcellularLocation>
        <location evidence="1">Cell membrane</location>
        <topology evidence="1">Multi-pass membrane protein</topology>
    </subcellularLocation>
</comment>
<dbReference type="EMBL" id="CP011412">
    <property type="protein sequence ID" value="AKH20046.1"/>
    <property type="molecule type" value="Genomic_DNA"/>
</dbReference>
<name>A0A0F7JU13_9GAMM</name>
<feature type="transmembrane region" description="Helical" evidence="7">
    <location>
        <begin position="9"/>
        <end position="28"/>
    </location>
</feature>
<dbReference type="PATRIC" id="fig|1543721.4.peg.1328"/>
<reference evidence="8 9" key="1">
    <citation type="journal article" date="2015" name="Genome Announc.">
        <title>Complete Genome Sequence of Sedimenticola thiotaurini Strain SIP-G1, a Polyphosphate- and Polyhydroxyalkanoate-Accumulating Sulfur-Oxidizing Gammaproteobacterium Isolated from Salt Marsh Sediments.</title>
        <authorList>
            <person name="Flood B.E."/>
            <person name="Jones D.S."/>
            <person name="Bailey J.V."/>
        </authorList>
    </citation>
    <scope>NUCLEOTIDE SEQUENCE [LARGE SCALE GENOMIC DNA]</scope>
    <source>
        <strain evidence="8 9">SIP-G1</strain>
    </source>
</reference>
<evidence type="ECO:0000256" key="6">
    <source>
        <dbReference type="ARBA" id="ARBA00023136"/>
    </source>
</evidence>
<feature type="transmembrane region" description="Helical" evidence="7">
    <location>
        <begin position="105"/>
        <end position="125"/>
    </location>
</feature>
<dbReference type="Gene3D" id="1.10.1760.20">
    <property type="match status" value="1"/>
</dbReference>
<keyword evidence="4 7" id="KW-0812">Transmembrane</keyword>
<evidence type="ECO:0000313" key="9">
    <source>
        <dbReference type="Proteomes" id="UP000034410"/>
    </source>
</evidence>
<organism evidence="8 9">
    <name type="scientific">Sedimenticola thiotaurini</name>
    <dbReference type="NCBI Taxonomy" id="1543721"/>
    <lineage>
        <taxon>Bacteria</taxon>
        <taxon>Pseudomonadati</taxon>
        <taxon>Pseudomonadota</taxon>
        <taxon>Gammaproteobacteria</taxon>
        <taxon>Chromatiales</taxon>
        <taxon>Sedimenticolaceae</taxon>
        <taxon>Sedimenticola</taxon>
    </lineage>
</organism>
<dbReference type="OrthoDB" id="5297929at2"/>
<dbReference type="RefSeq" id="WP_046858981.1">
    <property type="nucleotide sequence ID" value="NZ_CP011412.1"/>
</dbReference>
<feature type="transmembrane region" description="Helical" evidence="7">
    <location>
        <begin position="70"/>
        <end position="99"/>
    </location>
</feature>
<dbReference type="AlphaFoldDB" id="A0A0F7JU13"/>
<accession>A0A0F7JU13</accession>
<keyword evidence="6 7" id="KW-0472">Membrane</keyword>
<evidence type="ECO:0000313" key="8">
    <source>
        <dbReference type="EMBL" id="AKH20046.1"/>
    </source>
</evidence>
<evidence type="ECO:0008006" key="10">
    <source>
        <dbReference type="Google" id="ProtNLM"/>
    </source>
</evidence>
<proteinExistence type="predicted"/>
<evidence type="ECO:0000256" key="3">
    <source>
        <dbReference type="ARBA" id="ARBA00022475"/>
    </source>
</evidence>
<feature type="transmembrane region" description="Helical" evidence="7">
    <location>
        <begin position="40"/>
        <end position="58"/>
    </location>
</feature>
<dbReference type="GO" id="GO:0000041">
    <property type="term" value="P:transition metal ion transport"/>
    <property type="evidence" value="ECO:0007669"/>
    <property type="project" value="InterPro"/>
</dbReference>
<gene>
    <name evidence="8" type="ORF">AAY24_06410</name>
</gene>
<evidence type="ECO:0000256" key="2">
    <source>
        <dbReference type="ARBA" id="ARBA00022448"/>
    </source>
</evidence>
<evidence type="ECO:0000256" key="4">
    <source>
        <dbReference type="ARBA" id="ARBA00022692"/>
    </source>
</evidence>
<dbReference type="KEGG" id="seds:AAY24_06410"/>
<keyword evidence="3" id="KW-1003">Cell membrane</keyword>
<feature type="transmembrane region" description="Helical" evidence="7">
    <location>
        <begin position="179"/>
        <end position="205"/>
    </location>
</feature>
<dbReference type="GO" id="GO:0005886">
    <property type="term" value="C:plasma membrane"/>
    <property type="evidence" value="ECO:0007669"/>
    <property type="project" value="UniProtKB-SubCell"/>
</dbReference>
<dbReference type="Pfam" id="PF01891">
    <property type="entry name" value="CbiM"/>
    <property type="match status" value="1"/>
</dbReference>
<dbReference type="Proteomes" id="UP000034410">
    <property type="component" value="Chromosome"/>
</dbReference>
<evidence type="ECO:0000256" key="5">
    <source>
        <dbReference type="ARBA" id="ARBA00022989"/>
    </source>
</evidence>
<protein>
    <recommendedName>
        <fullName evidence="10">Molecular chaperone DnaJ</fullName>
    </recommendedName>
</protein>
<sequence length="221" mass="24544">MLNNGLDSGWAWWLCLVLYSCGLLAALWTAPWRRLFSQRLLQHLFLGSTVALIGFWQMRAGLSPGLSIHILGATTMTLMFGWDLAVVAMSLALLGIILFGRQGWASLPVSGFLVVLIPVSVSYGQHLLIRKFLPKNFFIYLLGTAFLGSALSMAAMVLGTVLLYSLADVYPMEKLSYEYLVFLPLIMMSEAMFNGILMTGLMAHFPDLIRTFGSKHYIDGH</sequence>
<feature type="transmembrane region" description="Helical" evidence="7">
    <location>
        <begin position="137"/>
        <end position="167"/>
    </location>
</feature>
<keyword evidence="9" id="KW-1185">Reference proteome</keyword>
<dbReference type="InterPro" id="IPR002751">
    <property type="entry name" value="CbiM/NikMN"/>
</dbReference>
<evidence type="ECO:0000256" key="7">
    <source>
        <dbReference type="SAM" id="Phobius"/>
    </source>
</evidence>
<keyword evidence="2" id="KW-0813">Transport</keyword>